<dbReference type="EMBL" id="JAJJHW010000014">
    <property type="protein sequence ID" value="KAH8388306.1"/>
    <property type="molecule type" value="Genomic_DNA"/>
</dbReference>
<dbReference type="Pfam" id="PF08336">
    <property type="entry name" value="P4Ha_N"/>
    <property type="match status" value="1"/>
</dbReference>
<feature type="signal peptide" evidence="1">
    <location>
        <begin position="1"/>
        <end position="17"/>
    </location>
</feature>
<reference evidence="3" key="1">
    <citation type="journal article" date="2021" name="Mol. Ecol. Resour.">
        <title>Phylogenomic analyses of the genus Drosophila reveals genomic signals of climate adaptation.</title>
        <authorList>
            <person name="Li F."/>
            <person name="Rane R.V."/>
            <person name="Luria V."/>
            <person name="Xiong Z."/>
            <person name="Chen J."/>
            <person name="Li Z."/>
            <person name="Catullo R.A."/>
            <person name="Griffin P.C."/>
            <person name="Schiffer M."/>
            <person name="Pearce S."/>
            <person name="Lee S.F."/>
            <person name="McElroy K."/>
            <person name="Stocker A."/>
            <person name="Shirriffs J."/>
            <person name="Cockerell F."/>
            <person name="Coppin C."/>
            <person name="Sgro C.M."/>
            <person name="Karger A."/>
            <person name="Cain J.W."/>
            <person name="Weber J.A."/>
            <person name="Santpere G."/>
            <person name="Kirschner M.W."/>
            <person name="Hoffmann A.A."/>
            <person name="Oakeshott J.G."/>
            <person name="Zhang G."/>
        </authorList>
    </citation>
    <scope>NUCLEOTIDE SEQUENCE</scope>
    <source>
        <strain evidence="3">BGI-SZ-2011g</strain>
    </source>
</reference>
<feature type="chain" id="PRO_5042288835" description="Prolyl 4-hydroxylase N-terminal domain-containing protein" evidence="1">
    <location>
        <begin position="18"/>
        <end position="224"/>
    </location>
</feature>
<gene>
    <name evidence="3" type="ORF">KR093_003454</name>
</gene>
<dbReference type="InterPro" id="IPR013547">
    <property type="entry name" value="P4H_N"/>
</dbReference>
<dbReference type="AlphaFoldDB" id="A0AAD4KD31"/>
<dbReference type="Gene3D" id="1.25.40.10">
    <property type="entry name" value="Tetratricopeptide repeat domain"/>
    <property type="match status" value="1"/>
</dbReference>
<name>A0AAD4KD31_9MUSC</name>
<dbReference type="Gene3D" id="6.10.140.1460">
    <property type="match status" value="1"/>
</dbReference>
<evidence type="ECO:0000259" key="2">
    <source>
        <dbReference type="Pfam" id="PF08336"/>
    </source>
</evidence>
<sequence>MLLLCALVLCVAGVASCEPLANSTYHMQRMLEGEDHLLNDLRDYIDAVQRKLKNIRIILSDARQREKEAQLDPLGFVSNPLNSFPLVRRMHSDVAALYSYLKREEGEHLQQIADYRLDVVSAADVQFAADSVLHIQQTYQLNERDLAKGLVQQKHYKAKLNTQDCVYLAKHLQRQGQQQQAVKWLELALEQYKETPERVLQELSLDRVAIQQQLTQMKLPQSAI</sequence>
<dbReference type="Proteomes" id="UP001200034">
    <property type="component" value="Unassembled WGS sequence"/>
</dbReference>
<evidence type="ECO:0000313" key="4">
    <source>
        <dbReference type="Proteomes" id="UP001200034"/>
    </source>
</evidence>
<keyword evidence="4" id="KW-1185">Reference proteome</keyword>
<evidence type="ECO:0000313" key="3">
    <source>
        <dbReference type="EMBL" id="KAH8388306.1"/>
    </source>
</evidence>
<comment type="caution">
    <text evidence="3">The sequence shown here is derived from an EMBL/GenBank/DDBJ whole genome shotgun (WGS) entry which is preliminary data.</text>
</comment>
<dbReference type="InterPro" id="IPR011990">
    <property type="entry name" value="TPR-like_helical_dom_sf"/>
</dbReference>
<feature type="domain" description="Prolyl 4-hydroxylase N-terminal" evidence="2">
    <location>
        <begin position="23"/>
        <end position="152"/>
    </location>
</feature>
<protein>
    <recommendedName>
        <fullName evidence="2">Prolyl 4-hydroxylase N-terminal domain-containing protein</fullName>
    </recommendedName>
</protein>
<dbReference type="GO" id="GO:0004656">
    <property type="term" value="F:procollagen-proline 4-dioxygenase activity"/>
    <property type="evidence" value="ECO:0007669"/>
    <property type="project" value="InterPro"/>
</dbReference>
<dbReference type="GO" id="GO:0005783">
    <property type="term" value="C:endoplasmic reticulum"/>
    <property type="evidence" value="ECO:0007669"/>
    <property type="project" value="InterPro"/>
</dbReference>
<organism evidence="3 4">
    <name type="scientific">Drosophila rubida</name>
    <dbReference type="NCBI Taxonomy" id="30044"/>
    <lineage>
        <taxon>Eukaryota</taxon>
        <taxon>Metazoa</taxon>
        <taxon>Ecdysozoa</taxon>
        <taxon>Arthropoda</taxon>
        <taxon>Hexapoda</taxon>
        <taxon>Insecta</taxon>
        <taxon>Pterygota</taxon>
        <taxon>Neoptera</taxon>
        <taxon>Endopterygota</taxon>
        <taxon>Diptera</taxon>
        <taxon>Brachycera</taxon>
        <taxon>Muscomorpha</taxon>
        <taxon>Ephydroidea</taxon>
        <taxon>Drosophilidae</taxon>
        <taxon>Drosophila</taxon>
    </lineage>
</organism>
<accession>A0AAD4KD31</accession>
<proteinExistence type="predicted"/>
<evidence type="ECO:0000256" key="1">
    <source>
        <dbReference type="SAM" id="SignalP"/>
    </source>
</evidence>
<keyword evidence="1" id="KW-0732">Signal</keyword>